<comment type="caution">
    <text evidence="8">The sequence shown here is derived from an EMBL/GenBank/DDBJ whole genome shotgun (WGS) entry which is preliminary data.</text>
</comment>
<dbReference type="InterPro" id="IPR011009">
    <property type="entry name" value="Kinase-like_dom_sf"/>
</dbReference>
<keyword evidence="1 5" id="KW-0723">Serine/threonine-protein kinase</keyword>
<evidence type="ECO:0000256" key="2">
    <source>
        <dbReference type="ARBA" id="ARBA00022741"/>
    </source>
</evidence>
<evidence type="ECO:0000256" key="5">
    <source>
        <dbReference type="RuleBase" id="RU000304"/>
    </source>
</evidence>
<keyword evidence="8" id="KW-0418">Kinase</keyword>
<dbReference type="PROSITE" id="PS00108">
    <property type="entry name" value="PROTEIN_KINASE_ST"/>
    <property type="match status" value="1"/>
</dbReference>
<name>A0AA35R6B8_GEOBA</name>
<organism evidence="8 9">
    <name type="scientific">Geodia barretti</name>
    <name type="common">Barrett's horny sponge</name>
    <dbReference type="NCBI Taxonomy" id="519541"/>
    <lineage>
        <taxon>Eukaryota</taxon>
        <taxon>Metazoa</taxon>
        <taxon>Porifera</taxon>
        <taxon>Demospongiae</taxon>
        <taxon>Heteroscleromorpha</taxon>
        <taxon>Tetractinellida</taxon>
        <taxon>Astrophorina</taxon>
        <taxon>Geodiidae</taxon>
        <taxon>Geodia</taxon>
    </lineage>
</organism>
<evidence type="ECO:0000256" key="4">
    <source>
        <dbReference type="PROSITE-ProRule" id="PRU10141"/>
    </source>
</evidence>
<accession>A0AA35R6B8</accession>
<keyword evidence="2 4" id="KW-0547">Nucleotide-binding</keyword>
<dbReference type="GO" id="GO:0031349">
    <property type="term" value="P:positive regulation of defense response"/>
    <property type="evidence" value="ECO:0007669"/>
    <property type="project" value="UniProtKB-ARBA"/>
</dbReference>
<protein>
    <submittedName>
        <fullName evidence="8">Interleukin-1 receptor-associated kinase 4</fullName>
    </submittedName>
</protein>
<dbReference type="InterPro" id="IPR001245">
    <property type="entry name" value="Ser-Thr/Tyr_kinase_cat_dom"/>
</dbReference>
<comment type="similarity">
    <text evidence="5">Belongs to the protein kinase superfamily.</text>
</comment>
<dbReference type="GO" id="GO:0004674">
    <property type="term" value="F:protein serine/threonine kinase activity"/>
    <property type="evidence" value="ECO:0007669"/>
    <property type="project" value="UniProtKB-KW"/>
</dbReference>
<feature type="domain" description="Protein kinase" evidence="7">
    <location>
        <begin position="184"/>
        <end position="463"/>
    </location>
</feature>
<dbReference type="AlphaFoldDB" id="A0AA35R6B8"/>
<evidence type="ECO:0000256" key="6">
    <source>
        <dbReference type="SAM" id="MobiDB-lite"/>
    </source>
</evidence>
<dbReference type="Pfam" id="PF07714">
    <property type="entry name" value="PK_Tyr_Ser-Thr"/>
    <property type="match status" value="1"/>
</dbReference>
<feature type="compositionally biased region" description="Pro residues" evidence="6">
    <location>
        <begin position="126"/>
        <end position="136"/>
    </location>
</feature>
<keyword evidence="8" id="KW-0808">Transferase</keyword>
<dbReference type="Gene3D" id="3.30.200.20">
    <property type="entry name" value="Phosphorylase Kinase, domain 1"/>
    <property type="match status" value="1"/>
</dbReference>
<dbReference type="PROSITE" id="PS00107">
    <property type="entry name" value="PROTEIN_KINASE_ATP"/>
    <property type="match status" value="1"/>
</dbReference>
<keyword evidence="3 4" id="KW-0067">ATP-binding</keyword>
<dbReference type="Gene3D" id="1.10.533.10">
    <property type="entry name" value="Death Domain, Fas"/>
    <property type="match status" value="1"/>
</dbReference>
<evidence type="ECO:0000259" key="7">
    <source>
        <dbReference type="PROSITE" id="PS50011"/>
    </source>
</evidence>
<evidence type="ECO:0000256" key="1">
    <source>
        <dbReference type="ARBA" id="ARBA00022527"/>
    </source>
</evidence>
<sequence length="463" mass="50326">MDPSGGRYPAIMSLPYSVLGKLAGILDGAAVHNWKTLVEQLPEYTQSDAILFATEQQQGRSPTMAIMSELDSRGWSVVDLAQLAHKARLGIVVDIIKEHCRAQGWSLPLPPPSTLHSARECKRRPSSPPKPTPPTTPTARKEALEKYNSAFASTPEEAESLEVSAVPYQTILAATADFSPRPLAEGGHKLGEGGSGEVFHCSLSISGSQERIEIAVKVLRRDPEGSERAMWHSQFLAEMQALSGLRHPHLLPVLGFSCDGPRQCILYPYLPRGCLLPYLPHPDSLTPPRRLRVACQVASALQFLHTGCQKVFIHRDVKSANILLAEDWTASLGDYGVLRAQPSSATMVTTTVAGTTEYMDLDYLRGGVVSAKTDVYSFGVVLFELLLGTAAAGPVCYHGNIENTDIISFIEGFEGDVCSILIGQWPEGVGQALWHLAEQCLEERTVRPTSTEVLAVLQALKHS</sequence>
<feature type="binding site" evidence="4">
    <location>
        <position position="217"/>
    </location>
    <ligand>
        <name>ATP</name>
        <dbReference type="ChEBI" id="CHEBI:30616"/>
    </ligand>
</feature>
<dbReference type="InterPro" id="IPR011029">
    <property type="entry name" value="DEATH-like_dom_sf"/>
</dbReference>
<dbReference type="Proteomes" id="UP001174909">
    <property type="component" value="Unassembled WGS sequence"/>
</dbReference>
<dbReference type="PANTHER" id="PTHR27001">
    <property type="entry name" value="OS01G0253100 PROTEIN"/>
    <property type="match status" value="1"/>
</dbReference>
<proteinExistence type="inferred from homology"/>
<evidence type="ECO:0000256" key="3">
    <source>
        <dbReference type="ARBA" id="ARBA00022840"/>
    </source>
</evidence>
<dbReference type="GO" id="GO:0009893">
    <property type="term" value="P:positive regulation of metabolic process"/>
    <property type="evidence" value="ECO:0007669"/>
    <property type="project" value="UniProtKB-ARBA"/>
</dbReference>
<dbReference type="PANTHER" id="PTHR27001:SF931">
    <property type="entry name" value="OS11G0664100 PROTEIN"/>
    <property type="match status" value="1"/>
</dbReference>
<dbReference type="SUPFAM" id="SSF47986">
    <property type="entry name" value="DEATH domain"/>
    <property type="match status" value="1"/>
</dbReference>
<dbReference type="InterPro" id="IPR017441">
    <property type="entry name" value="Protein_kinase_ATP_BS"/>
</dbReference>
<evidence type="ECO:0000313" key="8">
    <source>
        <dbReference type="EMBL" id="CAI8004020.1"/>
    </source>
</evidence>
<dbReference type="Gene3D" id="1.10.510.10">
    <property type="entry name" value="Transferase(Phosphotransferase) domain 1"/>
    <property type="match status" value="1"/>
</dbReference>
<dbReference type="GO" id="GO:0005524">
    <property type="term" value="F:ATP binding"/>
    <property type="evidence" value="ECO:0007669"/>
    <property type="project" value="UniProtKB-UniRule"/>
</dbReference>
<gene>
    <name evidence="8" type="ORF">GBAR_LOCUS3815</name>
</gene>
<dbReference type="SUPFAM" id="SSF56112">
    <property type="entry name" value="Protein kinase-like (PK-like)"/>
    <property type="match status" value="1"/>
</dbReference>
<keyword evidence="8" id="KW-0675">Receptor</keyword>
<dbReference type="SMART" id="SM00220">
    <property type="entry name" value="S_TKc"/>
    <property type="match status" value="1"/>
</dbReference>
<keyword evidence="9" id="KW-1185">Reference proteome</keyword>
<dbReference type="GO" id="GO:1902533">
    <property type="term" value="P:positive regulation of intracellular signal transduction"/>
    <property type="evidence" value="ECO:0007669"/>
    <property type="project" value="UniProtKB-ARBA"/>
</dbReference>
<evidence type="ECO:0000313" key="9">
    <source>
        <dbReference type="Proteomes" id="UP001174909"/>
    </source>
</evidence>
<reference evidence="8" key="1">
    <citation type="submission" date="2023-03" db="EMBL/GenBank/DDBJ databases">
        <authorList>
            <person name="Steffen K."/>
            <person name="Cardenas P."/>
        </authorList>
    </citation>
    <scope>NUCLEOTIDE SEQUENCE</scope>
</reference>
<feature type="region of interest" description="Disordered" evidence="6">
    <location>
        <begin position="107"/>
        <end position="140"/>
    </location>
</feature>
<dbReference type="InterPro" id="IPR008271">
    <property type="entry name" value="Ser/Thr_kinase_AS"/>
</dbReference>
<dbReference type="InterPro" id="IPR000719">
    <property type="entry name" value="Prot_kinase_dom"/>
</dbReference>
<dbReference type="GO" id="GO:0005886">
    <property type="term" value="C:plasma membrane"/>
    <property type="evidence" value="ECO:0007669"/>
    <property type="project" value="TreeGrafter"/>
</dbReference>
<dbReference type="PROSITE" id="PS50011">
    <property type="entry name" value="PROTEIN_KINASE_DOM"/>
    <property type="match status" value="1"/>
</dbReference>
<dbReference type="EMBL" id="CASHTH010000550">
    <property type="protein sequence ID" value="CAI8004020.1"/>
    <property type="molecule type" value="Genomic_DNA"/>
</dbReference>